<keyword evidence="3 7" id="KW-1133">Transmembrane helix</keyword>
<evidence type="ECO:0000256" key="5">
    <source>
        <dbReference type="ARBA" id="ARBA00023239"/>
    </source>
</evidence>
<comment type="function">
    <text evidence="7">Functions as a peptidoglycan terminase that cleaves nascent peptidoglycan strands endolytically to terminate their elongation.</text>
</comment>
<evidence type="ECO:0000313" key="8">
    <source>
        <dbReference type="EMBL" id="KEA61892.1"/>
    </source>
</evidence>
<comment type="caution">
    <text evidence="8">The sequence shown here is derived from an EMBL/GenBank/DDBJ whole genome shotgun (WGS) entry which is preliminary data.</text>
</comment>
<protein>
    <recommendedName>
        <fullName evidence="7">Endolytic murein transglycosylase</fullName>
        <ecNumber evidence="7">4.2.2.29</ecNumber>
    </recommendedName>
    <alternativeName>
        <fullName evidence="7">Peptidoglycan lytic transglycosylase</fullName>
    </alternativeName>
    <alternativeName>
        <fullName evidence="7">Peptidoglycan polymerization terminase</fullName>
    </alternativeName>
</protein>
<evidence type="ECO:0000256" key="1">
    <source>
        <dbReference type="ARBA" id="ARBA00022475"/>
    </source>
</evidence>
<dbReference type="GO" id="GO:0009252">
    <property type="term" value="P:peptidoglycan biosynthetic process"/>
    <property type="evidence" value="ECO:0007669"/>
    <property type="project" value="UniProtKB-UniRule"/>
</dbReference>
<dbReference type="Proteomes" id="UP000028252">
    <property type="component" value="Unassembled WGS sequence"/>
</dbReference>
<dbReference type="PANTHER" id="PTHR30518">
    <property type="entry name" value="ENDOLYTIC MUREIN TRANSGLYCOSYLASE"/>
    <property type="match status" value="1"/>
</dbReference>
<evidence type="ECO:0000256" key="4">
    <source>
        <dbReference type="ARBA" id="ARBA00023136"/>
    </source>
</evidence>
<dbReference type="EMBL" id="JMQN01000059">
    <property type="protein sequence ID" value="KEA61892.1"/>
    <property type="molecule type" value="Genomic_DNA"/>
</dbReference>
<keyword evidence="1 7" id="KW-1003">Cell membrane</keyword>
<comment type="similarity">
    <text evidence="7">Belongs to the transglycosylase MltG family.</text>
</comment>
<evidence type="ECO:0000313" key="9">
    <source>
        <dbReference type="Proteomes" id="UP000028252"/>
    </source>
</evidence>
<dbReference type="STRING" id="1232683.ADIMK_4039"/>
<dbReference type="eggNOG" id="COG1559">
    <property type="taxonomic scope" value="Bacteria"/>
</dbReference>
<keyword evidence="7" id="KW-0997">Cell inner membrane</keyword>
<comment type="catalytic activity">
    <reaction evidence="7">
        <text>a peptidoglycan chain = a peptidoglycan chain with N-acetyl-1,6-anhydromuramyl-[peptide] at the reducing end + a peptidoglycan chain with N-acetylglucosamine at the non-reducing end.</text>
        <dbReference type="EC" id="4.2.2.29"/>
    </reaction>
</comment>
<keyword evidence="6 7" id="KW-0961">Cell wall biogenesis/degradation</keyword>
<dbReference type="AlphaFoldDB" id="A0A081FTN7"/>
<keyword evidence="9" id="KW-1185">Reference proteome</keyword>
<dbReference type="GO" id="GO:0008932">
    <property type="term" value="F:lytic endotransglycosylase activity"/>
    <property type="evidence" value="ECO:0007669"/>
    <property type="project" value="UniProtKB-UniRule"/>
</dbReference>
<dbReference type="Gene3D" id="3.30.1490.480">
    <property type="entry name" value="Endolytic murein transglycosylase"/>
    <property type="match status" value="1"/>
</dbReference>
<dbReference type="PANTHER" id="PTHR30518:SF2">
    <property type="entry name" value="ENDOLYTIC MUREIN TRANSGLYCOSYLASE"/>
    <property type="match status" value="1"/>
</dbReference>
<dbReference type="RefSeq" id="WP_036192018.1">
    <property type="nucleotide sequence ID" value="NZ_JMQN01000059.1"/>
</dbReference>
<gene>
    <name evidence="7" type="primary">mltG</name>
    <name evidence="8" type="ORF">ADIMK_4039</name>
</gene>
<keyword evidence="4 7" id="KW-0472">Membrane</keyword>
<name>A0A081FTN7_9GAMM</name>
<dbReference type="Gene3D" id="3.30.160.60">
    <property type="entry name" value="Classic Zinc Finger"/>
    <property type="match status" value="1"/>
</dbReference>
<dbReference type="GO" id="GO:0005886">
    <property type="term" value="C:plasma membrane"/>
    <property type="evidence" value="ECO:0007669"/>
    <property type="project" value="UniProtKB-UniRule"/>
</dbReference>
<keyword evidence="2 7" id="KW-0812">Transmembrane</keyword>
<evidence type="ECO:0000256" key="3">
    <source>
        <dbReference type="ARBA" id="ARBA00022989"/>
    </source>
</evidence>
<keyword evidence="5 7" id="KW-0456">Lyase</keyword>
<evidence type="ECO:0000256" key="2">
    <source>
        <dbReference type="ARBA" id="ARBA00022692"/>
    </source>
</evidence>
<sequence length="344" mass="38311">MIKRFVTFLVVLAVAIGAVAAWAWRDYQHYIHSPANINEPTSYLVKKGQYYNALVDDLNDKSIIGNALYMRVLARIEPALSSIKAGEYRLEPGMSPHDIVKKIANGDTVRYQFTIIEGSRWSDLRASLAKETMLGQSLEGKSDEQVLEALGLEAKSPEGMFLAETYQFERGMSDIDLLARANKALQNTLDAAWASRREKLPLNSPYDALILASIVEKETAVPEERPRIAGVFTRRLERGMRLQTDPTVIYGMGDAYKGNIRRSDLRKATPYNTYVINGLPPTPIAMVGPDAIQAAVSPASGNELYFVARGDGSHHFSATLTEHNKAVARYQLKRTKNYRSSPEN</sequence>
<dbReference type="CDD" id="cd08010">
    <property type="entry name" value="MltG_like"/>
    <property type="match status" value="1"/>
</dbReference>
<dbReference type="OrthoDB" id="9814591at2"/>
<accession>A0A081FTN7</accession>
<dbReference type="FunFam" id="3.30.160.60:FF:000242">
    <property type="entry name" value="Endolytic murein transglycosylase"/>
    <property type="match status" value="1"/>
</dbReference>
<dbReference type="HAMAP" id="MF_02065">
    <property type="entry name" value="MltG"/>
    <property type="match status" value="1"/>
</dbReference>
<dbReference type="GO" id="GO:0071555">
    <property type="term" value="P:cell wall organization"/>
    <property type="evidence" value="ECO:0007669"/>
    <property type="project" value="UniProtKB-KW"/>
</dbReference>
<dbReference type="NCBIfam" id="TIGR00247">
    <property type="entry name" value="endolytic transglycosylase MltG"/>
    <property type="match status" value="1"/>
</dbReference>
<reference evidence="8 9" key="1">
    <citation type="submission" date="2014-04" db="EMBL/GenBank/DDBJ databases">
        <title>Marinobacterium kochiensis sp. nov., isolated from sediment sample collected from Kochi backwaters in Kerala, India.</title>
        <authorList>
            <person name="Singh A."/>
            <person name="Pinnaka A.K."/>
        </authorList>
    </citation>
    <scope>NUCLEOTIDE SEQUENCE [LARGE SCALE GENOMIC DNA]</scope>
    <source>
        <strain evidence="8 9">AK27</strain>
    </source>
</reference>
<proteinExistence type="inferred from homology"/>
<dbReference type="PATRIC" id="fig|1232683.4.peg.3974"/>
<evidence type="ECO:0000256" key="6">
    <source>
        <dbReference type="ARBA" id="ARBA00023316"/>
    </source>
</evidence>
<dbReference type="InterPro" id="IPR003770">
    <property type="entry name" value="MLTG-like"/>
</dbReference>
<feature type="site" description="Important for catalytic activity" evidence="7">
    <location>
        <position position="218"/>
    </location>
</feature>
<dbReference type="EC" id="4.2.2.29" evidence="7"/>
<evidence type="ECO:0000256" key="7">
    <source>
        <dbReference type="HAMAP-Rule" id="MF_02065"/>
    </source>
</evidence>
<dbReference type="Pfam" id="PF02618">
    <property type="entry name" value="YceG"/>
    <property type="match status" value="1"/>
</dbReference>
<organism evidence="8 9">
    <name type="scientific">Marinobacterium lacunae</name>
    <dbReference type="NCBI Taxonomy" id="1232683"/>
    <lineage>
        <taxon>Bacteria</taxon>
        <taxon>Pseudomonadati</taxon>
        <taxon>Pseudomonadota</taxon>
        <taxon>Gammaproteobacteria</taxon>
        <taxon>Oceanospirillales</taxon>
        <taxon>Oceanospirillaceae</taxon>
        <taxon>Marinobacterium</taxon>
    </lineage>
</organism>